<gene>
    <name evidence="3" type="ORF">HMPREF9020_00585</name>
</gene>
<feature type="region of interest" description="Disordered" evidence="1">
    <location>
        <begin position="1"/>
        <end position="78"/>
    </location>
</feature>
<dbReference type="RefSeq" id="WP_006292952.1">
    <property type="nucleotide sequence ID" value="NZ_GG770225.1"/>
</dbReference>
<evidence type="ECO:0000313" key="3">
    <source>
        <dbReference type="EMBL" id="EFG26955.1"/>
    </source>
</evidence>
<sequence>MDWNFFNKKKSKSDQADISDELKDETTQNKGITAKKGHPTPKRNQVQQSNLHPLVPKDRKASRKAAKERNRRRQDAEYEAMRTGDITHMPAAERLPLRIYIRDYVDSRWNIAEFFMPFILVMLVLSLLILNWMPVLSVWFMGIMYLYFIVAIVDLFVLWHGLKKQLIKRYGPSSVDKRMRSGMYATQRAMNIRRWRLPKPRYPKHSDYKQWREKNISKDL</sequence>
<reference evidence="3 4" key="1">
    <citation type="submission" date="2012-01" db="EMBL/GenBank/DDBJ databases">
        <title>The Genome Sequence of Scardovia inopinata F0304.</title>
        <authorList>
            <consortium name="The Broad Institute Genome Sequencing Platform"/>
            <person name="Earl A."/>
            <person name="Ward D."/>
            <person name="Feldgarden M."/>
            <person name="Gevers D."/>
            <person name="Izard J."/>
            <person name="Baranova O.V."/>
            <person name="Blanton J.M."/>
            <person name="Tanner A.C."/>
            <person name="Dewhirst F.E."/>
            <person name="Young S.K."/>
            <person name="Zeng Q."/>
            <person name="Gargeya S."/>
            <person name="Fitzgerald M."/>
            <person name="Haas B."/>
            <person name="Abouelleil A."/>
            <person name="Alvarado L."/>
            <person name="Arachchi H.M."/>
            <person name="Berlin A."/>
            <person name="Chapman S.B."/>
            <person name="Gearin G."/>
            <person name="Goldberg J."/>
            <person name="Griggs A."/>
            <person name="Gujja S."/>
            <person name="Hansen M."/>
            <person name="Heiman D."/>
            <person name="Howarth C."/>
            <person name="Larimer J."/>
            <person name="Lui A."/>
            <person name="MacDonald P.J."/>
            <person name="McCowen C."/>
            <person name="Montmayeur A."/>
            <person name="Murphy C."/>
            <person name="Neiman D."/>
            <person name="Pearson M."/>
            <person name="Priest M."/>
            <person name="Roberts A."/>
            <person name="Saif S."/>
            <person name="Shea T."/>
            <person name="Sisk P."/>
            <person name="Stolte C."/>
            <person name="Sykes S."/>
            <person name="Wortman J."/>
            <person name="Nusbaum C."/>
            <person name="Birren B."/>
        </authorList>
    </citation>
    <scope>NUCLEOTIDE SEQUENCE [LARGE SCALE GENOMIC DNA]</scope>
    <source>
        <strain evidence="3 4">F0304</strain>
    </source>
</reference>
<evidence type="ECO:0000256" key="2">
    <source>
        <dbReference type="SAM" id="Phobius"/>
    </source>
</evidence>
<organism evidence="3 4">
    <name type="scientific">Scardovia inopinata F0304</name>
    <dbReference type="NCBI Taxonomy" id="641146"/>
    <lineage>
        <taxon>Bacteria</taxon>
        <taxon>Bacillati</taxon>
        <taxon>Actinomycetota</taxon>
        <taxon>Actinomycetes</taxon>
        <taxon>Bifidobacteriales</taxon>
        <taxon>Bifidobacteriaceae</taxon>
        <taxon>Scardovia</taxon>
    </lineage>
</organism>
<dbReference type="eggNOG" id="ENOG5031D67">
    <property type="taxonomic scope" value="Bacteria"/>
</dbReference>
<keyword evidence="4" id="KW-1185">Reference proteome</keyword>
<dbReference type="InterPro" id="IPR021403">
    <property type="entry name" value="DUF3043"/>
</dbReference>
<keyword evidence="2" id="KW-0812">Transmembrane</keyword>
<accession>W5IJC8</accession>
<feature type="compositionally biased region" description="Basic and acidic residues" evidence="1">
    <location>
        <begin position="55"/>
        <end position="78"/>
    </location>
</feature>
<feature type="compositionally biased region" description="Polar residues" evidence="1">
    <location>
        <begin position="42"/>
        <end position="51"/>
    </location>
</feature>
<keyword evidence="2" id="KW-0472">Membrane</keyword>
<evidence type="ECO:0008006" key="5">
    <source>
        <dbReference type="Google" id="ProtNLM"/>
    </source>
</evidence>
<dbReference type="Pfam" id="PF11241">
    <property type="entry name" value="DUF3043"/>
    <property type="match status" value="1"/>
</dbReference>
<evidence type="ECO:0000313" key="4">
    <source>
        <dbReference type="Proteomes" id="UP000005777"/>
    </source>
</evidence>
<feature type="transmembrane region" description="Helical" evidence="2">
    <location>
        <begin position="139"/>
        <end position="159"/>
    </location>
</feature>
<evidence type="ECO:0000256" key="1">
    <source>
        <dbReference type="SAM" id="MobiDB-lite"/>
    </source>
</evidence>
<dbReference type="Proteomes" id="UP000005777">
    <property type="component" value="Unassembled WGS sequence"/>
</dbReference>
<feature type="transmembrane region" description="Helical" evidence="2">
    <location>
        <begin position="114"/>
        <end position="133"/>
    </location>
</feature>
<dbReference type="AlphaFoldDB" id="W5IJC8"/>
<protein>
    <recommendedName>
        <fullName evidence="5">DUF3043 domain-containing protein</fullName>
    </recommendedName>
</protein>
<proteinExistence type="predicted"/>
<dbReference type="EMBL" id="ADCX01000003">
    <property type="protein sequence ID" value="EFG26955.1"/>
    <property type="molecule type" value="Genomic_DNA"/>
</dbReference>
<keyword evidence="2" id="KW-1133">Transmembrane helix</keyword>
<dbReference type="HOGENOM" id="CLU_091328_1_1_11"/>
<comment type="caution">
    <text evidence="3">The sequence shown here is derived from an EMBL/GenBank/DDBJ whole genome shotgun (WGS) entry which is preliminary data.</text>
</comment>
<feature type="compositionally biased region" description="Basic and acidic residues" evidence="1">
    <location>
        <begin position="12"/>
        <end position="27"/>
    </location>
</feature>
<name>W5IJC8_SCAIO</name>